<gene>
    <name evidence="6" type="ORF">GCM10009765_00190</name>
</gene>
<proteinExistence type="inferred from homology"/>
<evidence type="ECO:0000256" key="5">
    <source>
        <dbReference type="ARBA" id="ARBA00023098"/>
    </source>
</evidence>
<protein>
    <submittedName>
        <fullName evidence="6">Cyclopropane-fatty-acyl-phospholipid synthase family protein</fullName>
    </submittedName>
</protein>
<keyword evidence="5" id="KW-0443">Lipid metabolism</keyword>
<dbReference type="EMBL" id="BAAANY010000001">
    <property type="protein sequence ID" value="GAA1655033.1"/>
    <property type="molecule type" value="Genomic_DNA"/>
</dbReference>
<dbReference type="RefSeq" id="WP_344305992.1">
    <property type="nucleotide sequence ID" value="NZ_BAAANY010000001.1"/>
</dbReference>
<keyword evidence="4" id="KW-0949">S-adenosyl-L-methionine</keyword>
<keyword evidence="7" id="KW-1185">Reference proteome</keyword>
<evidence type="ECO:0000256" key="1">
    <source>
        <dbReference type="ARBA" id="ARBA00010815"/>
    </source>
</evidence>
<dbReference type="InterPro" id="IPR029063">
    <property type="entry name" value="SAM-dependent_MTases_sf"/>
</dbReference>
<evidence type="ECO:0000313" key="6">
    <source>
        <dbReference type="EMBL" id="GAA1655033.1"/>
    </source>
</evidence>
<dbReference type="InterPro" id="IPR003333">
    <property type="entry name" value="CMAS"/>
</dbReference>
<dbReference type="Gene3D" id="3.40.50.150">
    <property type="entry name" value="Vaccinia Virus protein VP39"/>
    <property type="match status" value="1"/>
</dbReference>
<evidence type="ECO:0000256" key="2">
    <source>
        <dbReference type="ARBA" id="ARBA00022603"/>
    </source>
</evidence>
<keyword evidence="2" id="KW-0489">Methyltransferase</keyword>
<keyword evidence="3" id="KW-0808">Transferase</keyword>
<name>A0ABN2FNN4_9ACTN</name>
<reference evidence="6 7" key="1">
    <citation type="journal article" date="2019" name="Int. J. Syst. Evol. Microbiol.">
        <title>The Global Catalogue of Microorganisms (GCM) 10K type strain sequencing project: providing services to taxonomists for standard genome sequencing and annotation.</title>
        <authorList>
            <consortium name="The Broad Institute Genomics Platform"/>
            <consortium name="The Broad Institute Genome Sequencing Center for Infectious Disease"/>
            <person name="Wu L."/>
            <person name="Ma J."/>
        </authorList>
    </citation>
    <scope>NUCLEOTIDE SEQUENCE [LARGE SCALE GENOMIC DNA]</scope>
    <source>
        <strain evidence="6 7">JCM 14718</strain>
    </source>
</reference>
<dbReference type="PANTHER" id="PTHR43667">
    <property type="entry name" value="CYCLOPROPANE-FATTY-ACYL-PHOSPHOLIPID SYNTHASE"/>
    <property type="match status" value="1"/>
</dbReference>
<dbReference type="PIRSF" id="PIRSF003085">
    <property type="entry name" value="CMAS"/>
    <property type="match status" value="1"/>
</dbReference>
<dbReference type="SUPFAM" id="SSF53335">
    <property type="entry name" value="S-adenosyl-L-methionine-dependent methyltransferases"/>
    <property type="match status" value="1"/>
</dbReference>
<dbReference type="CDD" id="cd02440">
    <property type="entry name" value="AdoMet_MTases"/>
    <property type="match status" value="1"/>
</dbReference>
<dbReference type="PANTHER" id="PTHR43667:SF1">
    <property type="entry name" value="CYCLOPROPANE-FATTY-ACYL-PHOSPHOLIPID SYNTHASE"/>
    <property type="match status" value="1"/>
</dbReference>
<evidence type="ECO:0000256" key="4">
    <source>
        <dbReference type="ARBA" id="ARBA00022691"/>
    </source>
</evidence>
<comment type="caution">
    <text evidence="6">The sequence shown here is derived from an EMBL/GenBank/DDBJ whole genome shotgun (WGS) entry which is preliminary data.</text>
</comment>
<evidence type="ECO:0000313" key="7">
    <source>
        <dbReference type="Proteomes" id="UP001500618"/>
    </source>
</evidence>
<dbReference type="InterPro" id="IPR050723">
    <property type="entry name" value="CFA/CMAS"/>
</dbReference>
<sequence length="441" mass="48723">MTSTELKTTGAAPKLAALLEPFVGGELPVRLRAWDGSEAGDPAGPVVVLNSPNVLRRLLWNPGELGLAQAYVTGELDVESDLAESLSYAWNVVRSRHLSAVRPTPGLLLKAAITALRLGAFGPKLPVPRSQARLSGRLHSKRRDVDAISHHYDLSNDFYALVLDPQMAYSSAYWTTEDPAYMLEDAQRDKLDLVCRKLGLEPGMRFLDVGCGWGSLSLHAAQHFGVQVVGVTLSAEQKTFVQQRVRERGLQDSVEIRLQDYREISDGPFDAISSIEMGEHVGAGNYPTFAAGLHRLVREQGRVLIQQMSRRGLPGGGPFIESYIAPDMHMRPVGETVALLEDAGLEVRDVEAMREHYVRTVDVWYETFERRWDEVVAMVGEEVARVWRLYLVGGALSFRDGRMGVDQILSVRRTPAGESGLPATRAGWLATRATWLARKEG</sequence>
<dbReference type="Pfam" id="PF02353">
    <property type="entry name" value="CMAS"/>
    <property type="match status" value="1"/>
</dbReference>
<accession>A0ABN2FNN4</accession>
<organism evidence="6 7">
    <name type="scientific">Fodinicola feengrottensis</name>
    <dbReference type="NCBI Taxonomy" id="435914"/>
    <lineage>
        <taxon>Bacteria</taxon>
        <taxon>Bacillati</taxon>
        <taxon>Actinomycetota</taxon>
        <taxon>Actinomycetes</taxon>
        <taxon>Mycobacteriales</taxon>
        <taxon>Fodinicola</taxon>
    </lineage>
</organism>
<dbReference type="Proteomes" id="UP001500618">
    <property type="component" value="Unassembled WGS sequence"/>
</dbReference>
<comment type="similarity">
    <text evidence="1">Belongs to the CFA/CMAS family.</text>
</comment>
<evidence type="ECO:0000256" key="3">
    <source>
        <dbReference type="ARBA" id="ARBA00022679"/>
    </source>
</evidence>